<dbReference type="SUPFAM" id="SSF89392">
    <property type="entry name" value="Prokaryotic lipoproteins and lipoprotein localization factors"/>
    <property type="match status" value="1"/>
</dbReference>
<organism evidence="3 4">
    <name type="scientific">Saccharopolyspora gloriosae</name>
    <dbReference type="NCBI Taxonomy" id="455344"/>
    <lineage>
        <taxon>Bacteria</taxon>
        <taxon>Bacillati</taxon>
        <taxon>Actinomycetota</taxon>
        <taxon>Actinomycetes</taxon>
        <taxon>Pseudonocardiales</taxon>
        <taxon>Pseudonocardiaceae</taxon>
        <taxon>Saccharopolyspora</taxon>
    </lineage>
</organism>
<reference evidence="3 4" key="1">
    <citation type="submission" date="2020-08" db="EMBL/GenBank/DDBJ databases">
        <title>Sequencing the genomes of 1000 actinobacteria strains.</title>
        <authorList>
            <person name="Klenk H.-P."/>
        </authorList>
    </citation>
    <scope>NUCLEOTIDE SEQUENCE [LARGE SCALE GENOMIC DNA]</scope>
    <source>
        <strain evidence="3 4">DSM 45582</strain>
    </source>
</reference>
<dbReference type="PROSITE" id="PS51257">
    <property type="entry name" value="PROKAR_LIPOPROTEIN"/>
    <property type="match status" value="1"/>
</dbReference>
<dbReference type="InterPro" id="IPR029046">
    <property type="entry name" value="LolA/LolB/LppX"/>
</dbReference>
<dbReference type="RefSeq" id="WP_184482273.1">
    <property type="nucleotide sequence ID" value="NZ_JACHIV010000001.1"/>
</dbReference>
<evidence type="ECO:0000256" key="1">
    <source>
        <dbReference type="SAM" id="MobiDB-lite"/>
    </source>
</evidence>
<dbReference type="Gene3D" id="2.50.20.20">
    <property type="match status" value="1"/>
</dbReference>
<feature type="region of interest" description="Disordered" evidence="1">
    <location>
        <begin position="253"/>
        <end position="277"/>
    </location>
</feature>
<keyword evidence="4" id="KW-1185">Reference proteome</keyword>
<sequence>MRRTSIAVCTVALTATLGGCALGQDQAGSGEAGSSESGAQQGGVYDDLTSLVAAASQTMSENNSYKLSIEADLGGSGGIKSDCDVDAAKSAMSCTGTTGEIVLTPEYTYMNNPQVNALGGDPAKPWARIGKDSPAAAVGGAQTAALSEASDFRKLLPEGSQFTAAGPDTVDGKQANRYEVVTDLNQVIASSEGLAKQSYEMLLKGGITEIKQTVWADEQGRPMRVEQITPPMNVMGTQIGESSTTLTYSDWGKPVNVTEPDASQVRDFEMPGLQPPG</sequence>
<keyword evidence="2" id="KW-0732">Signal</keyword>
<accession>A0A840NP29</accession>
<evidence type="ECO:0000313" key="4">
    <source>
        <dbReference type="Proteomes" id="UP000580474"/>
    </source>
</evidence>
<protein>
    <recommendedName>
        <fullName evidence="5">LppX_LprAFG lipoprotein</fullName>
    </recommendedName>
</protein>
<gene>
    <name evidence="3" type="ORF">BJ969_004813</name>
</gene>
<evidence type="ECO:0000256" key="2">
    <source>
        <dbReference type="SAM" id="SignalP"/>
    </source>
</evidence>
<evidence type="ECO:0008006" key="5">
    <source>
        <dbReference type="Google" id="ProtNLM"/>
    </source>
</evidence>
<feature type="chain" id="PRO_5032875837" description="LppX_LprAFG lipoprotein" evidence="2">
    <location>
        <begin position="24"/>
        <end position="277"/>
    </location>
</feature>
<comment type="caution">
    <text evidence="3">The sequence shown here is derived from an EMBL/GenBank/DDBJ whole genome shotgun (WGS) entry which is preliminary data.</text>
</comment>
<name>A0A840NP29_9PSEU</name>
<dbReference type="Proteomes" id="UP000580474">
    <property type="component" value="Unassembled WGS sequence"/>
</dbReference>
<feature type="signal peptide" evidence="2">
    <location>
        <begin position="1"/>
        <end position="23"/>
    </location>
</feature>
<proteinExistence type="predicted"/>
<dbReference type="AlphaFoldDB" id="A0A840NP29"/>
<dbReference type="EMBL" id="JACHIV010000001">
    <property type="protein sequence ID" value="MBB5071725.1"/>
    <property type="molecule type" value="Genomic_DNA"/>
</dbReference>
<evidence type="ECO:0000313" key="3">
    <source>
        <dbReference type="EMBL" id="MBB5071725.1"/>
    </source>
</evidence>